<evidence type="ECO:0000259" key="3">
    <source>
        <dbReference type="PROSITE" id="PS50977"/>
    </source>
</evidence>
<dbReference type="Pfam" id="PF00440">
    <property type="entry name" value="TetR_N"/>
    <property type="match status" value="1"/>
</dbReference>
<proteinExistence type="predicted"/>
<organism evidence="4 5">
    <name type="scientific">Propioniciclava soli</name>
    <dbReference type="NCBI Taxonomy" id="2775081"/>
    <lineage>
        <taxon>Bacteria</taxon>
        <taxon>Bacillati</taxon>
        <taxon>Actinomycetota</taxon>
        <taxon>Actinomycetes</taxon>
        <taxon>Propionibacteriales</taxon>
        <taxon>Propionibacteriaceae</taxon>
        <taxon>Propioniciclava</taxon>
    </lineage>
</organism>
<dbReference type="PRINTS" id="PR00455">
    <property type="entry name" value="HTHTETR"/>
</dbReference>
<dbReference type="Gene3D" id="1.10.10.60">
    <property type="entry name" value="Homeodomain-like"/>
    <property type="match status" value="1"/>
</dbReference>
<evidence type="ECO:0000256" key="1">
    <source>
        <dbReference type="ARBA" id="ARBA00023125"/>
    </source>
</evidence>
<feature type="domain" description="HTH tetR-type" evidence="3">
    <location>
        <begin position="15"/>
        <end position="75"/>
    </location>
</feature>
<dbReference type="SUPFAM" id="SSF46689">
    <property type="entry name" value="Homeodomain-like"/>
    <property type="match status" value="1"/>
</dbReference>
<dbReference type="InterPro" id="IPR009057">
    <property type="entry name" value="Homeodomain-like_sf"/>
</dbReference>
<keyword evidence="5" id="KW-1185">Reference proteome</keyword>
<reference evidence="4 5" key="1">
    <citation type="journal article" date="2023" name="Environ Microbiome">
        <title>A coral-associated actinobacterium mitigates coral bleaching under heat stress.</title>
        <authorList>
            <person name="Li J."/>
            <person name="Zou Y."/>
            <person name="Li Q."/>
            <person name="Zhang J."/>
            <person name="Bourne D.G."/>
            <person name="Lyu Y."/>
            <person name="Liu C."/>
            <person name="Zhang S."/>
        </authorList>
    </citation>
    <scope>NUCLEOTIDE SEQUENCE [LARGE SCALE GENOMIC DNA]</scope>
    <source>
        <strain evidence="4 5">SCSIO 13291</strain>
    </source>
</reference>
<dbReference type="PANTHER" id="PTHR30055:SF235">
    <property type="entry name" value="TRANSCRIPTIONAL REGULATORY PROTEIN"/>
    <property type="match status" value="1"/>
</dbReference>
<dbReference type="InterPro" id="IPR041678">
    <property type="entry name" value="TetR_C_16"/>
</dbReference>
<dbReference type="SUPFAM" id="SSF48498">
    <property type="entry name" value="Tetracyclin repressor-like, C-terminal domain"/>
    <property type="match status" value="1"/>
</dbReference>
<keyword evidence="1 2" id="KW-0238">DNA-binding</keyword>
<protein>
    <submittedName>
        <fullName evidence="4">TetR family transcriptional regulator</fullName>
    </submittedName>
</protein>
<dbReference type="InterPro" id="IPR036271">
    <property type="entry name" value="Tet_transcr_reg_TetR-rel_C_sf"/>
</dbReference>
<accession>A0ABZ3C6C7</accession>
<dbReference type="Proteomes" id="UP001434337">
    <property type="component" value="Chromosome"/>
</dbReference>
<feature type="DNA-binding region" description="H-T-H motif" evidence="2">
    <location>
        <begin position="38"/>
        <end position="57"/>
    </location>
</feature>
<name>A0ABZ3C6C7_9ACTN</name>
<dbReference type="InterPro" id="IPR001647">
    <property type="entry name" value="HTH_TetR"/>
</dbReference>
<dbReference type="RefSeq" id="WP_232549855.1">
    <property type="nucleotide sequence ID" value="NZ_CP115965.1"/>
</dbReference>
<evidence type="ECO:0000313" key="5">
    <source>
        <dbReference type="Proteomes" id="UP001434337"/>
    </source>
</evidence>
<dbReference type="PROSITE" id="PS50977">
    <property type="entry name" value="HTH_TETR_2"/>
    <property type="match status" value="1"/>
</dbReference>
<evidence type="ECO:0000313" key="4">
    <source>
        <dbReference type="EMBL" id="WZW98038.1"/>
    </source>
</evidence>
<sequence>MNTAARPRGRRPGNDDTRGTIRDAAKALFSAEGYDRVSLRAIARAADVDPALVHHYYDSKAALFVEALLPTEVDLAEVHRHILGGEVAEVGQRAARSFISACDAPEVNDGYLWLISQGEQQVTRFRAVQEFTARELYAPIAEHFGHEDAVLRGQLAAAATLGLFASRNLLQMRPLSTTAVRTLVRTTGHALQQYLVDTW</sequence>
<dbReference type="Pfam" id="PF17920">
    <property type="entry name" value="TetR_C_16"/>
    <property type="match status" value="1"/>
</dbReference>
<dbReference type="PANTHER" id="PTHR30055">
    <property type="entry name" value="HTH-TYPE TRANSCRIPTIONAL REGULATOR RUTR"/>
    <property type="match status" value="1"/>
</dbReference>
<evidence type="ECO:0000256" key="2">
    <source>
        <dbReference type="PROSITE-ProRule" id="PRU00335"/>
    </source>
</evidence>
<dbReference type="Gene3D" id="1.10.357.10">
    <property type="entry name" value="Tetracycline Repressor, domain 2"/>
    <property type="match status" value="1"/>
</dbReference>
<dbReference type="InterPro" id="IPR050109">
    <property type="entry name" value="HTH-type_TetR-like_transc_reg"/>
</dbReference>
<gene>
    <name evidence="4" type="ORF">PCC79_14235</name>
</gene>
<dbReference type="EMBL" id="CP115965">
    <property type="protein sequence ID" value="WZW98038.1"/>
    <property type="molecule type" value="Genomic_DNA"/>
</dbReference>